<accession>A0A0F3IJP6</accession>
<organism evidence="1 2">
    <name type="scientific">Methylocucumis oryzae</name>
    <dbReference type="NCBI Taxonomy" id="1632867"/>
    <lineage>
        <taxon>Bacteria</taxon>
        <taxon>Pseudomonadati</taxon>
        <taxon>Pseudomonadota</taxon>
        <taxon>Gammaproteobacteria</taxon>
        <taxon>Methylococcales</taxon>
        <taxon>Methylococcaceae</taxon>
        <taxon>Methylocucumis</taxon>
    </lineage>
</organism>
<dbReference type="EMBL" id="LAJX01000090">
    <property type="protein sequence ID" value="KJV06743.1"/>
    <property type="molecule type" value="Genomic_DNA"/>
</dbReference>
<dbReference type="AlphaFoldDB" id="A0A0F3IJP6"/>
<name>A0A0F3IJP6_9GAMM</name>
<protein>
    <submittedName>
        <fullName evidence="1">Uncharacterized protein</fullName>
    </submittedName>
</protein>
<evidence type="ECO:0000313" key="1">
    <source>
        <dbReference type="EMBL" id="KJV06743.1"/>
    </source>
</evidence>
<dbReference type="OrthoDB" id="5572734at2"/>
<gene>
    <name evidence="1" type="ORF">VZ94_09300</name>
</gene>
<keyword evidence="2" id="KW-1185">Reference proteome</keyword>
<sequence length="141" mass="16076">MPHPHVPLLIIAQSGRFIAQAAKRLGLIPLVIDCYGDVDTHEYAEHVITVAELSLNQLVPALAQIKAGYPNVEHVVYGSGFEYHPDSLEWLAQHYRLAGNCPATFTRICDKPNFFCRVIRANYSVSRISFYRRQYARFWLA</sequence>
<reference evidence="1 2" key="2">
    <citation type="journal article" date="2016" name="Microb. Ecol.">
        <title>Genome Characteristics of a Novel Type I Methanotroph (Sn10-6) Isolated from a Flooded Indian Rice Field.</title>
        <authorList>
            <person name="Rahalkar M.C."/>
            <person name="Pandit P.S."/>
            <person name="Dhakephalkar P.K."/>
            <person name="Pore S."/>
            <person name="Arora P."/>
            <person name="Kapse N."/>
        </authorList>
    </citation>
    <scope>NUCLEOTIDE SEQUENCE [LARGE SCALE GENOMIC DNA]</scope>
    <source>
        <strain evidence="1 2">Sn10-6</strain>
    </source>
</reference>
<dbReference type="Proteomes" id="UP000033684">
    <property type="component" value="Unassembled WGS sequence"/>
</dbReference>
<comment type="caution">
    <text evidence="1">The sequence shown here is derived from an EMBL/GenBank/DDBJ whole genome shotgun (WGS) entry which is preliminary data.</text>
</comment>
<dbReference type="RefSeq" id="WP_045779013.1">
    <property type="nucleotide sequence ID" value="NZ_LAJX01000090.1"/>
</dbReference>
<proteinExistence type="predicted"/>
<reference evidence="2" key="1">
    <citation type="submission" date="2015-03" db="EMBL/GenBank/DDBJ databases">
        <title>Draft genome sequence of a novel methanotroph (Sn10-6) isolated from flooded ricefield rhizosphere in India.</title>
        <authorList>
            <person name="Pandit P.S."/>
            <person name="Pore S.D."/>
            <person name="Arora P."/>
            <person name="Kapse N.G."/>
            <person name="Dhakephalkar P.K."/>
            <person name="Rahalkar M.C."/>
        </authorList>
    </citation>
    <scope>NUCLEOTIDE SEQUENCE [LARGE SCALE GENOMIC DNA]</scope>
    <source>
        <strain evidence="2">Sn10-6</strain>
    </source>
</reference>
<evidence type="ECO:0000313" key="2">
    <source>
        <dbReference type="Proteomes" id="UP000033684"/>
    </source>
</evidence>